<comment type="caution">
    <text evidence="1">The sequence shown here is derived from an EMBL/GenBank/DDBJ whole genome shotgun (WGS) entry which is preliminary data.</text>
</comment>
<dbReference type="Proteomes" id="UP001189429">
    <property type="component" value="Unassembled WGS sequence"/>
</dbReference>
<evidence type="ECO:0000313" key="2">
    <source>
        <dbReference type="Proteomes" id="UP001189429"/>
    </source>
</evidence>
<protein>
    <recommendedName>
        <fullName evidence="3">Phage tail tape measure protein</fullName>
    </recommendedName>
</protein>
<evidence type="ECO:0008006" key="3">
    <source>
        <dbReference type="Google" id="ProtNLM"/>
    </source>
</evidence>
<reference evidence="1" key="1">
    <citation type="submission" date="2023-10" db="EMBL/GenBank/DDBJ databases">
        <authorList>
            <person name="Chen Y."/>
            <person name="Shah S."/>
            <person name="Dougan E. K."/>
            <person name="Thang M."/>
            <person name="Chan C."/>
        </authorList>
    </citation>
    <scope>NUCLEOTIDE SEQUENCE [LARGE SCALE GENOMIC DNA]</scope>
</reference>
<organism evidence="1 2">
    <name type="scientific">Prorocentrum cordatum</name>
    <dbReference type="NCBI Taxonomy" id="2364126"/>
    <lineage>
        <taxon>Eukaryota</taxon>
        <taxon>Sar</taxon>
        <taxon>Alveolata</taxon>
        <taxon>Dinophyceae</taxon>
        <taxon>Prorocentrales</taxon>
        <taxon>Prorocentraceae</taxon>
        <taxon>Prorocentrum</taxon>
    </lineage>
</organism>
<feature type="non-terminal residue" evidence="1">
    <location>
        <position position="142"/>
    </location>
</feature>
<gene>
    <name evidence="1" type="ORF">PCOR1329_LOCUS15787</name>
</gene>
<dbReference type="EMBL" id="CAUYUJ010004802">
    <property type="protein sequence ID" value="CAK0811030.1"/>
    <property type="molecule type" value="Genomic_DNA"/>
</dbReference>
<evidence type="ECO:0000313" key="1">
    <source>
        <dbReference type="EMBL" id="CAK0811030.1"/>
    </source>
</evidence>
<sequence length="142" mass="14890">GMAGAFLQSAQASTLRKLSIDVDMSPADRDMLTAFLSQGEGYAPKSGQIVGILKEMSDTMGKELSDATATEEAAIKDYEALAAAKTKEIEALSASIEATLEKSGKLALDIVAMKEDIDDTSKTLSEDKAFLDGLETGPPGRA</sequence>
<proteinExistence type="predicted"/>
<feature type="non-terminal residue" evidence="1">
    <location>
        <position position="1"/>
    </location>
</feature>
<accession>A0ABN9R484</accession>
<name>A0ABN9R484_9DINO</name>
<keyword evidence="2" id="KW-1185">Reference proteome</keyword>